<reference evidence="2" key="2">
    <citation type="submission" date="2023-06" db="EMBL/GenBank/DDBJ databases">
        <authorList>
            <consortium name="Lawrence Berkeley National Laboratory"/>
            <person name="Haridas S."/>
            <person name="Hensen N."/>
            <person name="Bonometti L."/>
            <person name="Westerberg I."/>
            <person name="Brannstrom I.O."/>
            <person name="Guillou S."/>
            <person name="Cros-Aarteil S."/>
            <person name="Calhoun S."/>
            <person name="Kuo A."/>
            <person name="Mondo S."/>
            <person name="Pangilinan J."/>
            <person name="Riley R."/>
            <person name="Labutti K."/>
            <person name="Andreopoulos B."/>
            <person name="Lipzen A."/>
            <person name="Chen C."/>
            <person name="Yanf M."/>
            <person name="Daum C."/>
            <person name="Ng V."/>
            <person name="Clum A."/>
            <person name="Steindorff A."/>
            <person name="Ohm R."/>
            <person name="Martin F."/>
            <person name="Silar P."/>
            <person name="Natvig D."/>
            <person name="Lalanne C."/>
            <person name="Gautier V."/>
            <person name="Ament-Velasquez S.L."/>
            <person name="Kruys A."/>
            <person name="Hutchinson M.I."/>
            <person name="Powell A.J."/>
            <person name="Barry K."/>
            <person name="Miller A.N."/>
            <person name="Grigoriev I.V."/>
            <person name="Debuchy R."/>
            <person name="Gladieux P."/>
            <person name="Thoren M.H."/>
            <person name="Johannesson H."/>
        </authorList>
    </citation>
    <scope>NUCLEOTIDE SEQUENCE</scope>
    <source>
        <strain evidence="2">CBS 955.72</strain>
    </source>
</reference>
<keyword evidence="3" id="KW-1185">Reference proteome</keyword>
<evidence type="ECO:0008006" key="4">
    <source>
        <dbReference type="Google" id="ProtNLM"/>
    </source>
</evidence>
<name>A0AAJ0HIS1_9PEZI</name>
<organism evidence="2 3">
    <name type="scientific">Lasiosphaeria hispida</name>
    <dbReference type="NCBI Taxonomy" id="260671"/>
    <lineage>
        <taxon>Eukaryota</taxon>
        <taxon>Fungi</taxon>
        <taxon>Dikarya</taxon>
        <taxon>Ascomycota</taxon>
        <taxon>Pezizomycotina</taxon>
        <taxon>Sordariomycetes</taxon>
        <taxon>Sordariomycetidae</taxon>
        <taxon>Sordariales</taxon>
        <taxon>Lasiosphaeriaceae</taxon>
        <taxon>Lasiosphaeria</taxon>
    </lineage>
</organism>
<protein>
    <recommendedName>
        <fullName evidence="4">Secreted protein</fullName>
    </recommendedName>
</protein>
<comment type="caution">
    <text evidence="2">The sequence shown here is derived from an EMBL/GenBank/DDBJ whole genome shotgun (WGS) entry which is preliminary data.</text>
</comment>
<reference evidence="2" key="1">
    <citation type="journal article" date="2023" name="Mol. Phylogenet. Evol.">
        <title>Genome-scale phylogeny and comparative genomics of the fungal order Sordariales.</title>
        <authorList>
            <person name="Hensen N."/>
            <person name="Bonometti L."/>
            <person name="Westerberg I."/>
            <person name="Brannstrom I.O."/>
            <person name="Guillou S."/>
            <person name="Cros-Aarteil S."/>
            <person name="Calhoun S."/>
            <person name="Haridas S."/>
            <person name="Kuo A."/>
            <person name="Mondo S."/>
            <person name="Pangilinan J."/>
            <person name="Riley R."/>
            <person name="LaButti K."/>
            <person name="Andreopoulos B."/>
            <person name="Lipzen A."/>
            <person name="Chen C."/>
            <person name="Yan M."/>
            <person name="Daum C."/>
            <person name="Ng V."/>
            <person name="Clum A."/>
            <person name="Steindorff A."/>
            <person name="Ohm R.A."/>
            <person name="Martin F."/>
            <person name="Silar P."/>
            <person name="Natvig D.O."/>
            <person name="Lalanne C."/>
            <person name="Gautier V."/>
            <person name="Ament-Velasquez S.L."/>
            <person name="Kruys A."/>
            <person name="Hutchinson M.I."/>
            <person name="Powell A.J."/>
            <person name="Barry K."/>
            <person name="Miller A.N."/>
            <person name="Grigoriev I.V."/>
            <person name="Debuchy R."/>
            <person name="Gladieux P."/>
            <person name="Hiltunen Thoren M."/>
            <person name="Johannesson H."/>
        </authorList>
    </citation>
    <scope>NUCLEOTIDE SEQUENCE</scope>
    <source>
        <strain evidence="2">CBS 955.72</strain>
    </source>
</reference>
<dbReference type="AlphaFoldDB" id="A0AAJ0HIS1"/>
<keyword evidence="1" id="KW-0732">Signal</keyword>
<accession>A0AAJ0HIS1</accession>
<sequence length="222" mass="24244">MPSPTAVLSAALVGAMAVLHLESELRTPDSAFVTGGRTLTMQAKPITRRGGESARQISASCPRRSLERNREQCNRHGSATARYTPMGHGLRTVNFGSKRGTGQCLVSGCEEAGPTEEKMEDDTTVLPLGLKTENVCCPLTATLEVLHAEPAQSIKPQLPDSPGREYGHRARDMPRSTLRNPRRVITFAAFPSCCFDIQVMTAKACTNNVRRLLRTHRCSCEH</sequence>
<evidence type="ECO:0000313" key="3">
    <source>
        <dbReference type="Proteomes" id="UP001275084"/>
    </source>
</evidence>
<evidence type="ECO:0000313" key="2">
    <source>
        <dbReference type="EMBL" id="KAK3353190.1"/>
    </source>
</evidence>
<dbReference type="EMBL" id="JAUIQD010000004">
    <property type="protein sequence ID" value="KAK3353190.1"/>
    <property type="molecule type" value="Genomic_DNA"/>
</dbReference>
<gene>
    <name evidence="2" type="ORF">B0T25DRAFT_204682</name>
</gene>
<dbReference type="Proteomes" id="UP001275084">
    <property type="component" value="Unassembled WGS sequence"/>
</dbReference>
<feature type="chain" id="PRO_5042501660" description="Secreted protein" evidence="1">
    <location>
        <begin position="18"/>
        <end position="222"/>
    </location>
</feature>
<evidence type="ECO:0000256" key="1">
    <source>
        <dbReference type="SAM" id="SignalP"/>
    </source>
</evidence>
<feature type="signal peptide" evidence="1">
    <location>
        <begin position="1"/>
        <end position="17"/>
    </location>
</feature>
<proteinExistence type="predicted"/>